<evidence type="ECO:0000313" key="8">
    <source>
        <dbReference type="EMBL" id="KAA0705931.1"/>
    </source>
</evidence>
<evidence type="ECO:0000256" key="6">
    <source>
        <dbReference type="RuleBase" id="RU000436"/>
    </source>
</evidence>
<feature type="signal peptide" evidence="7">
    <location>
        <begin position="1"/>
        <end position="20"/>
    </location>
</feature>
<evidence type="ECO:0000313" key="9">
    <source>
        <dbReference type="Proteomes" id="UP000324632"/>
    </source>
</evidence>
<dbReference type="GO" id="GO:0005615">
    <property type="term" value="C:extracellular space"/>
    <property type="evidence" value="ECO:0007669"/>
    <property type="project" value="UniProtKB-KW"/>
</dbReference>
<keyword evidence="9" id="KW-1185">Reference proteome</keyword>
<dbReference type="GO" id="GO:0005126">
    <property type="term" value="F:cytokine receptor binding"/>
    <property type="evidence" value="ECO:0007669"/>
    <property type="project" value="InterPro"/>
</dbReference>
<dbReference type="SUPFAM" id="SSF47266">
    <property type="entry name" value="4-helical cytokines"/>
    <property type="match status" value="1"/>
</dbReference>
<dbReference type="InterPro" id="IPR009079">
    <property type="entry name" value="4_helix_cytokine-like_core"/>
</dbReference>
<proteinExistence type="inferred from homology"/>
<dbReference type="PANTHER" id="PTHR11691">
    <property type="entry name" value="TYPE I INTERFERON"/>
    <property type="match status" value="1"/>
</dbReference>
<evidence type="ECO:0000256" key="5">
    <source>
        <dbReference type="ARBA" id="ARBA00023157"/>
    </source>
</evidence>
<gene>
    <name evidence="8" type="ORF">E1301_Tti004694</name>
</gene>
<dbReference type="InterPro" id="IPR000471">
    <property type="entry name" value="Interferon_alpha/beta/delta"/>
</dbReference>
<evidence type="ECO:0000256" key="3">
    <source>
        <dbReference type="ARBA" id="ARBA00022525"/>
    </source>
</evidence>
<comment type="caution">
    <text evidence="8">The sequence shown here is derived from an EMBL/GenBank/DDBJ whole genome shotgun (WGS) entry which is preliminary data.</text>
</comment>
<keyword evidence="7" id="KW-0732">Signal</keyword>
<name>A0A5A9NA51_9TELE</name>
<dbReference type="GO" id="GO:0005125">
    <property type="term" value="F:cytokine activity"/>
    <property type="evidence" value="ECO:0007669"/>
    <property type="project" value="UniProtKB-KW"/>
</dbReference>
<dbReference type="GO" id="GO:0051607">
    <property type="term" value="P:defense response to virus"/>
    <property type="evidence" value="ECO:0007669"/>
    <property type="project" value="UniProtKB-KW"/>
</dbReference>
<keyword evidence="2 6" id="KW-0202">Cytokine</keyword>
<keyword evidence="5" id="KW-1015">Disulfide bond</keyword>
<comment type="similarity">
    <text evidence="6">Belongs to the alpha/beta interferon family.</text>
</comment>
<evidence type="ECO:0000256" key="2">
    <source>
        <dbReference type="ARBA" id="ARBA00022514"/>
    </source>
</evidence>
<dbReference type="PANTHER" id="PTHR11691:SF62">
    <property type="entry name" value="INTERFERON PHI 2-RELATED"/>
    <property type="match status" value="1"/>
</dbReference>
<evidence type="ECO:0000256" key="1">
    <source>
        <dbReference type="ARBA" id="ARBA00004613"/>
    </source>
</evidence>
<keyword evidence="4 6" id="KW-0051">Antiviral defense</keyword>
<dbReference type="SMART" id="SM00076">
    <property type="entry name" value="IFabd"/>
    <property type="match status" value="1"/>
</dbReference>
<evidence type="ECO:0000256" key="7">
    <source>
        <dbReference type="SAM" id="SignalP"/>
    </source>
</evidence>
<accession>A0A5A9NA51</accession>
<comment type="subcellular location">
    <subcellularLocation>
        <location evidence="1">Secreted</location>
    </subcellularLocation>
</comment>
<keyword evidence="3" id="KW-0964">Secreted</keyword>
<dbReference type="Proteomes" id="UP000324632">
    <property type="component" value="Chromosome 21"/>
</dbReference>
<dbReference type="EMBL" id="SOYY01000021">
    <property type="protein sequence ID" value="KAA0705931.1"/>
    <property type="molecule type" value="Genomic_DNA"/>
</dbReference>
<reference evidence="8 9" key="1">
    <citation type="journal article" date="2019" name="Mol. Ecol. Resour.">
        <title>Chromosome-level genome assembly of Triplophysa tibetana, a fish adapted to the harsh high-altitude environment of the Tibetan Plateau.</title>
        <authorList>
            <person name="Yang X."/>
            <person name="Liu H."/>
            <person name="Ma Z."/>
            <person name="Zou Y."/>
            <person name="Zou M."/>
            <person name="Mao Y."/>
            <person name="Li X."/>
            <person name="Wang H."/>
            <person name="Chen T."/>
            <person name="Wang W."/>
            <person name="Yang R."/>
        </authorList>
    </citation>
    <scope>NUCLEOTIDE SEQUENCE [LARGE SCALE GENOMIC DNA]</scope>
    <source>
        <strain evidence="8">TTIB1903HZAU</strain>
        <tissue evidence="8">Muscle</tissue>
    </source>
</reference>
<evidence type="ECO:0000256" key="4">
    <source>
        <dbReference type="ARBA" id="ARBA00023118"/>
    </source>
</evidence>
<sequence length="179" mass="21025">MKLQFIVFLCSFFVCAQVCSMPTNCRLRWKLVKSAHNLLKNMGGLFPRECLDEIVEMKFPTSDLQSKGLNQKVSVAKTVFKIMEHIDTLFENDTLPESWDHQKADNFQNIVYRLTEENRCIWDKRNDHLDDFSARVSHLKTYFEKLSTLLRNKDNSLCAWEVVRKELLHVLSFVTSSKM</sequence>
<feature type="chain" id="PRO_5022912458" evidence="7">
    <location>
        <begin position="21"/>
        <end position="179"/>
    </location>
</feature>
<dbReference type="Pfam" id="PF00143">
    <property type="entry name" value="Interferon"/>
    <property type="match status" value="1"/>
</dbReference>
<organism evidence="8 9">
    <name type="scientific">Triplophysa tibetana</name>
    <dbReference type="NCBI Taxonomy" id="1572043"/>
    <lineage>
        <taxon>Eukaryota</taxon>
        <taxon>Metazoa</taxon>
        <taxon>Chordata</taxon>
        <taxon>Craniata</taxon>
        <taxon>Vertebrata</taxon>
        <taxon>Euteleostomi</taxon>
        <taxon>Actinopterygii</taxon>
        <taxon>Neopterygii</taxon>
        <taxon>Teleostei</taxon>
        <taxon>Ostariophysi</taxon>
        <taxon>Cypriniformes</taxon>
        <taxon>Nemacheilidae</taxon>
        <taxon>Triplophysa</taxon>
    </lineage>
</organism>
<dbReference type="Gene3D" id="1.20.1250.10">
    <property type="match status" value="1"/>
</dbReference>
<protein>
    <submittedName>
        <fullName evidence="8">Uncharacterized protein</fullName>
    </submittedName>
</protein>
<dbReference type="AlphaFoldDB" id="A0A5A9NA51"/>